<protein>
    <submittedName>
        <fullName evidence="2">Uncharacterized protein</fullName>
    </submittedName>
</protein>
<accession>A0A0E9R0P4</accession>
<sequence>MPVKQRSEVSTDLHKGNRQTQWASNDIN</sequence>
<name>A0A0E9R0P4_ANGAN</name>
<dbReference type="AlphaFoldDB" id="A0A0E9R0P4"/>
<evidence type="ECO:0000256" key="1">
    <source>
        <dbReference type="SAM" id="MobiDB-lite"/>
    </source>
</evidence>
<organism evidence="2">
    <name type="scientific">Anguilla anguilla</name>
    <name type="common">European freshwater eel</name>
    <name type="synonym">Muraena anguilla</name>
    <dbReference type="NCBI Taxonomy" id="7936"/>
    <lineage>
        <taxon>Eukaryota</taxon>
        <taxon>Metazoa</taxon>
        <taxon>Chordata</taxon>
        <taxon>Craniata</taxon>
        <taxon>Vertebrata</taxon>
        <taxon>Euteleostomi</taxon>
        <taxon>Actinopterygii</taxon>
        <taxon>Neopterygii</taxon>
        <taxon>Teleostei</taxon>
        <taxon>Anguilliformes</taxon>
        <taxon>Anguillidae</taxon>
        <taxon>Anguilla</taxon>
    </lineage>
</organism>
<dbReference type="EMBL" id="GBXM01085873">
    <property type="protein sequence ID" value="JAH22704.1"/>
    <property type="molecule type" value="Transcribed_RNA"/>
</dbReference>
<feature type="region of interest" description="Disordered" evidence="1">
    <location>
        <begin position="1"/>
        <end position="28"/>
    </location>
</feature>
<proteinExistence type="predicted"/>
<reference evidence="2" key="2">
    <citation type="journal article" date="2015" name="Fish Shellfish Immunol.">
        <title>Early steps in the European eel (Anguilla anguilla)-Vibrio vulnificus interaction in the gills: Role of the RtxA13 toxin.</title>
        <authorList>
            <person name="Callol A."/>
            <person name="Pajuelo D."/>
            <person name="Ebbesson L."/>
            <person name="Teles M."/>
            <person name="MacKenzie S."/>
            <person name="Amaro C."/>
        </authorList>
    </citation>
    <scope>NUCLEOTIDE SEQUENCE</scope>
</reference>
<reference evidence="2" key="1">
    <citation type="submission" date="2014-11" db="EMBL/GenBank/DDBJ databases">
        <authorList>
            <person name="Amaro Gonzalez C."/>
        </authorList>
    </citation>
    <scope>NUCLEOTIDE SEQUENCE</scope>
</reference>
<feature type="compositionally biased region" description="Basic and acidic residues" evidence="1">
    <location>
        <begin position="1"/>
        <end position="15"/>
    </location>
</feature>
<feature type="compositionally biased region" description="Polar residues" evidence="1">
    <location>
        <begin position="18"/>
        <end position="28"/>
    </location>
</feature>
<evidence type="ECO:0000313" key="2">
    <source>
        <dbReference type="EMBL" id="JAH22704.1"/>
    </source>
</evidence>